<evidence type="ECO:0000256" key="2">
    <source>
        <dbReference type="ARBA" id="ARBA00007282"/>
    </source>
</evidence>
<dbReference type="AlphaFoldDB" id="A0A1Q3CIQ1"/>
<dbReference type="OrthoDB" id="1077582at2759"/>
<evidence type="ECO:0000256" key="6">
    <source>
        <dbReference type="ARBA" id="ARBA00023098"/>
    </source>
</evidence>
<keyword evidence="8" id="KW-0012">Acyltransferase</keyword>
<feature type="transmembrane region" description="Helical" evidence="9">
    <location>
        <begin position="165"/>
        <end position="189"/>
    </location>
</feature>
<dbReference type="GO" id="GO:0008374">
    <property type="term" value="F:O-acyltransferase activity"/>
    <property type="evidence" value="ECO:0007669"/>
    <property type="project" value="InterPro"/>
</dbReference>
<feature type="transmembrane region" description="Helical" evidence="9">
    <location>
        <begin position="62"/>
        <end position="80"/>
    </location>
</feature>
<keyword evidence="12" id="KW-1185">Reference proteome</keyword>
<keyword evidence="4 9" id="KW-0812">Transmembrane</keyword>
<feature type="transmembrane region" description="Helical" evidence="9">
    <location>
        <begin position="250"/>
        <end position="271"/>
    </location>
</feature>
<evidence type="ECO:0000256" key="1">
    <source>
        <dbReference type="ARBA" id="ARBA00004141"/>
    </source>
</evidence>
<evidence type="ECO:0000259" key="10">
    <source>
        <dbReference type="Pfam" id="PF13813"/>
    </source>
</evidence>
<feature type="domain" description="Wax synthase" evidence="10">
    <location>
        <begin position="202"/>
        <end position="288"/>
    </location>
</feature>
<evidence type="ECO:0000256" key="7">
    <source>
        <dbReference type="ARBA" id="ARBA00023136"/>
    </source>
</evidence>
<dbReference type="PANTHER" id="PTHR31595">
    <property type="entry name" value="LONG-CHAIN-ALCOHOL O-FATTY-ACYLTRANSFERASE 3-RELATED"/>
    <property type="match status" value="1"/>
</dbReference>
<evidence type="ECO:0000256" key="5">
    <source>
        <dbReference type="ARBA" id="ARBA00022989"/>
    </source>
</evidence>
<dbReference type="PIRSF" id="PIRSF037006">
    <property type="entry name" value="Wax_synthase"/>
    <property type="match status" value="1"/>
</dbReference>
<dbReference type="InterPro" id="IPR044851">
    <property type="entry name" value="Wax_synthase"/>
</dbReference>
<feature type="transmembrane region" description="Helical" evidence="9">
    <location>
        <begin position="6"/>
        <end position="24"/>
    </location>
</feature>
<feature type="transmembrane region" description="Helical" evidence="9">
    <location>
        <begin position="283"/>
        <end position="300"/>
    </location>
</feature>
<feature type="transmembrane region" description="Helical" evidence="9">
    <location>
        <begin position="142"/>
        <end position="159"/>
    </location>
</feature>
<evidence type="ECO:0000256" key="4">
    <source>
        <dbReference type="ARBA" id="ARBA00022692"/>
    </source>
</evidence>
<evidence type="ECO:0000313" key="11">
    <source>
        <dbReference type="EMBL" id="GAV80130.1"/>
    </source>
</evidence>
<name>A0A1Q3CIQ1_CEPFO</name>
<evidence type="ECO:0000256" key="9">
    <source>
        <dbReference type="SAM" id="Phobius"/>
    </source>
</evidence>
<keyword evidence="5 9" id="KW-1133">Transmembrane helix</keyword>
<dbReference type="EMBL" id="BDDD01002121">
    <property type="protein sequence ID" value="GAV80130.1"/>
    <property type="molecule type" value="Genomic_DNA"/>
</dbReference>
<comment type="similarity">
    <text evidence="2">Belongs to the wax synthase family.</text>
</comment>
<evidence type="ECO:0000256" key="8">
    <source>
        <dbReference type="ARBA" id="ARBA00023315"/>
    </source>
</evidence>
<dbReference type="STRING" id="3775.A0A1Q3CIQ1"/>
<dbReference type="GO" id="GO:0016020">
    <property type="term" value="C:membrane"/>
    <property type="evidence" value="ECO:0007669"/>
    <property type="project" value="UniProtKB-SubCell"/>
</dbReference>
<accession>A0A1Q3CIQ1</accession>
<dbReference type="Pfam" id="PF13813">
    <property type="entry name" value="MBOAT_2"/>
    <property type="match status" value="1"/>
</dbReference>
<feature type="transmembrane region" description="Helical" evidence="9">
    <location>
        <begin position="36"/>
        <end position="56"/>
    </location>
</feature>
<organism evidence="11 12">
    <name type="scientific">Cephalotus follicularis</name>
    <name type="common">Albany pitcher plant</name>
    <dbReference type="NCBI Taxonomy" id="3775"/>
    <lineage>
        <taxon>Eukaryota</taxon>
        <taxon>Viridiplantae</taxon>
        <taxon>Streptophyta</taxon>
        <taxon>Embryophyta</taxon>
        <taxon>Tracheophyta</taxon>
        <taxon>Spermatophyta</taxon>
        <taxon>Magnoliopsida</taxon>
        <taxon>eudicotyledons</taxon>
        <taxon>Gunneridae</taxon>
        <taxon>Pentapetalae</taxon>
        <taxon>rosids</taxon>
        <taxon>fabids</taxon>
        <taxon>Oxalidales</taxon>
        <taxon>Cephalotaceae</taxon>
        <taxon>Cephalotus</taxon>
    </lineage>
</organism>
<gene>
    <name evidence="11" type="ORF">CFOL_v3_23591</name>
</gene>
<keyword evidence="6" id="KW-0443">Lipid metabolism</keyword>
<proteinExistence type="inferred from homology"/>
<dbReference type="GO" id="GO:0006629">
    <property type="term" value="P:lipid metabolic process"/>
    <property type="evidence" value="ECO:0007669"/>
    <property type="project" value="UniProtKB-KW"/>
</dbReference>
<evidence type="ECO:0000313" key="12">
    <source>
        <dbReference type="Proteomes" id="UP000187406"/>
    </source>
</evidence>
<keyword evidence="7 9" id="KW-0472">Membrane</keyword>
<reference evidence="12" key="1">
    <citation type="submission" date="2016-04" db="EMBL/GenBank/DDBJ databases">
        <title>Cephalotus genome sequencing.</title>
        <authorList>
            <person name="Fukushima K."/>
            <person name="Hasebe M."/>
            <person name="Fang X."/>
        </authorList>
    </citation>
    <scope>NUCLEOTIDE SEQUENCE [LARGE SCALE GENOMIC DNA]</scope>
    <source>
        <strain evidence="12">cv. St1</strain>
    </source>
</reference>
<dbReference type="InterPro" id="IPR032805">
    <property type="entry name" value="Wax_synthase_dom"/>
</dbReference>
<keyword evidence="3" id="KW-0808">Transferase</keyword>
<dbReference type="InParanoid" id="A0A1Q3CIQ1"/>
<dbReference type="PANTHER" id="PTHR31595:SF46">
    <property type="entry name" value="ACYL-COA--STEROL O-ACYLTRANSFERASE 1"/>
    <property type="match status" value="1"/>
</dbReference>
<feature type="transmembrane region" description="Helical" evidence="9">
    <location>
        <begin position="312"/>
        <end position="332"/>
    </location>
</feature>
<dbReference type="Proteomes" id="UP000187406">
    <property type="component" value="Unassembled WGS sequence"/>
</dbReference>
<dbReference type="InterPro" id="IPR017088">
    <property type="entry name" value="Wax_synthase_Magnoliopsida"/>
</dbReference>
<protein>
    <submittedName>
        <fullName evidence="11">MBOAT_2 domain-containing protein</fullName>
    </submittedName>
</protein>
<dbReference type="FunCoup" id="A0A1Q3CIQ1">
    <property type="interactions" value="1"/>
</dbReference>
<evidence type="ECO:0000256" key="3">
    <source>
        <dbReference type="ARBA" id="ARBA00022679"/>
    </source>
</evidence>
<sequence length="365" mass="41892">MEGEIYNFMKVWLSVYISSCYCYFTSKIVPKGTKRLLLVLPIVGFFLYLPLKLFTINLGGPTAFFIAWLANFKLLLFAFGQGPLSSDPSISLSKFVALSCLPIKIQEKVTPKRLIEENPTQKSYLSDQNREKTSPEKLKEGLIYYAVMGIMLATLIRVYDYADYIHPKIILCLYCIHIYVSLEIILAMVATLARATLGLELEPHFNKPYLSTSLQDFWGRRWNLMVTGILRPTVYHPTLKIATRVIGREWATVPAVMVTFLVSGLMHDLMFFYMGRVRPTWEVTWFFVLHGFCLLVEIRLKKAFTDRCRVPRVIAGPLTIGFVVVTGVWLFFPQFIRCKADVRGLGEYAALGGFVKNAWRREIFK</sequence>
<comment type="subcellular location">
    <subcellularLocation>
        <location evidence="1">Membrane</location>
        <topology evidence="1">Multi-pass membrane protein</topology>
    </subcellularLocation>
</comment>
<comment type="caution">
    <text evidence="11">The sequence shown here is derived from an EMBL/GenBank/DDBJ whole genome shotgun (WGS) entry which is preliminary data.</text>
</comment>